<comment type="caution">
    <text evidence="3">The sequence shown here is derived from an EMBL/GenBank/DDBJ whole genome shotgun (WGS) entry which is preliminary data.</text>
</comment>
<feature type="coiled-coil region" evidence="1">
    <location>
        <begin position="203"/>
        <end position="300"/>
    </location>
</feature>
<keyword evidence="4" id="KW-1185">Reference proteome</keyword>
<protein>
    <recommendedName>
        <fullName evidence="5">Coiled-coil domain-containing protein 158</fullName>
    </recommendedName>
</protein>
<evidence type="ECO:0000313" key="3">
    <source>
        <dbReference type="EMBL" id="KAL1274689.1"/>
    </source>
</evidence>
<name>A0ABR3NCU5_9TELE</name>
<dbReference type="Proteomes" id="UP001558613">
    <property type="component" value="Unassembled WGS sequence"/>
</dbReference>
<sequence length="553" mass="63468">MHEWKVIRSDVLRANWTVEEELAQSQSQAKKAVRGRDLSAQLHTQLCQLMWERRHLQALLKQHELRQVCVQLEEVQGVLKVITANADDRMMSTELENALHIISNHSCTVDMQQYLTNQIEQLRGENQQLKAALRQAELRLSTVEREKACQQAALSEKICSVDQLTSEKQQMTAELGVRRMQLTQLKEGQELLGSKTFELEQQNLKLKTQLKSVQAELEKANSSLRTLEGADSHGLKFALGMQKQITAKREQIDFLQSRIKLLEETIEKLKMEKHRQALLVKRQTQELLSERESKRRLETEVEAQCSQERELKGKAERLEAALYKMSDSFAECQDFIQKQEQELMRMKLQHALDIKELQSQNLRNVSRSPASSHTLQTHLPLTQHITNGLMEMRVSDPIVELKSFARELRGGISEERGPHTTLSYRRRPEEDHKSRQPTGTKDAGSTTRPVGRITSYRCSEPGSFKTAEPNRKDRNSSLSADSLLCIFSSLLIFPLTGTTVWRWNALSTPIRYMPTIKMSSQDRRLRKSSWTGLLKDDGQNEAVFLNGSVKTDM</sequence>
<keyword evidence="1" id="KW-0175">Coiled coil</keyword>
<reference evidence="3 4" key="1">
    <citation type="submission" date="2023-09" db="EMBL/GenBank/DDBJ databases">
        <authorList>
            <person name="Wang M."/>
        </authorList>
    </citation>
    <scope>NUCLEOTIDE SEQUENCE [LARGE SCALE GENOMIC DNA]</scope>
    <source>
        <strain evidence="3">GT-2023</strain>
        <tissue evidence="3">Liver</tissue>
    </source>
</reference>
<feature type="coiled-coil region" evidence="1">
    <location>
        <begin position="112"/>
        <end position="153"/>
    </location>
</feature>
<evidence type="ECO:0000313" key="4">
    <source>
        <dbReference type="Proteomes" id="UP001558613"/>
    </source>
</evidence>
<gene>
    <name evidence="3" type="ORF">QQF64_027503</name>
</gene>
<proteinExistence type="predicted"/>
<organism evidence="3 4">
    <name type="scientific">Cirrhinus molitorella</name>
    <name type="common">mud carp</name>
    <dbReference type="NCBI Taxonomy" id="172907"/>
    <lineage>
        <taxon>Eukaryota</taxon>
        <taxon>Metazoa</taxon>
        <taxon>Chordata</taxon>
        <taxon>Craniata</taxon>
        <taxon>Vertebrata</taxon>
        <taxon>Euteleostomi</taxon>
        <taxon>Actinopterygii</taxon>
        <taxon>Neopterygii</taxon>
        <taxon>Teleostei</taxon>
        <taxon>Ostariophysi</taxon>
        <taxon>Cypriniformes</taxon>
        <taxon>Cyprinidae</taxon>
        <taxon>Labeoninae</taxon>
        <taxon>Labeonini</taxon>
        <taxon>Cirrhinus</taxon>
    </lineage>
</organism>
<dbReference type="PANTHER" id="PTHR47615:SF1">
    <property type="entry name" value="COILED-COIL DOMAIN-CONTAINING PROTEIN 158"/>
    <property type="match status" value="1"/>
</dbReference>
<feature type="compositionally biased region" description="Polar residues" evidence="2">
    <location>
        <begin position="436"/>
        <end position="448"/>
    </location>
</feature>
<dbReference type="InterPro" id="IPR031809">
    <property type="entry name" value="CCDC158"/>
</dbReference>
<dbReference type="EMBL" id="JAYMGO010000005">
    <property type="protein sequence ID" value="KAL1274689.1"/>
    <property type="molecule type" value="Genomic_DNA"/>
</dbReference>
<evidence type="ECO:0000256" key="1">
    <source>
        <dbReference type="SAM" id="Coils"/>
    </source>
</evidence>
<evidence type="ECO:0000256" key="2">
    <source>
        <dbReference type="SAM" id="MobiDB-lite"/>
    </source>
</evidence>
<dbReference type="Pfam" id="PF15921">
    <property type="entry name" value="CCDC158"/>
    <property type="match status" value="1"/>
</dbReference>
<accession>A0ABR3NCU5</accession>
<feature type="region of interest" description="Disordered" evidence="2">
    <location>
        <begin position="410"/>
        <end position="475"/>
    </location>
</feature>
<evidence type="ECO:0008006" key="5">
    <source>
        <dbReference type="Google" id="ProtNLM"/>
    </source>
</evidence>
<dbReference type="PANTHER" id="PTHR47615">
    <property type="entry name" value="COILED-COIL DOMAIN-CONTAINING PROTEIN 158"/>
    <property type="match status" value="1"/>
</dbReference>